<keyword evidence="4" id="KW-0067">ATP-binding</keyword>
<accession>A0ABR1JUL8</accession>
<comment type="caution">
    <text evidence="7">The sequence shown here is derived from an EMBL/GenBank/DDBJ whole genome shotgun (WGS) entry which is preliminary data.</text>
</comment>
<sequence>MSFFSRPDAQSTKSSQRHAVDPALQPWVEKYRPKTIDDVSAQDHTVAVLRKTLSSTNLPHMLFYGPPGTGKTSTILALARQLFGPDNFKNRVLELNASDERGISIVREKIKNFARQTPRAQTIASDGKEYPCPPYKIIILDEADSMTQDAQGALRRIMETYAKITRFCLVCNYVTRIIEPLASRCSKFRFTPLDNSSSSSRLSHIASEEHIDVNSAVVETLIDVSSGDLRRAITYLQSAHRLSSSTDPPTPILPRDIQEIAGVVPDDVMKGLLATIGVESMSMDVDSGSNNSKPSFDSIRNKVKEVIREGYSASQILSQMHDVIVLHPVLNARQKSQCALIFGEADKALCDGADEELWILEVSLRVHKAISS</sequence>
<evidence type="ECO:0000256" key="4">
    <source>
        <dbReference type="ARBA" id="ARBA00022840"/>
    </source>
</evidence>
<dbReference type="SUPFAM" id="SSF48019">
    <property type="entry name" value="post-AAA+ oligomerization domain-like"/>
    <property type="match status" value="1"/>
</dbReference>
<dbReference type="Gene3D" id="1.20.272.10">
    <property type="match status" value="1"/>
</dbReference>
<protein>
    <submittedName>
        <fullName evidence="7">Subunit of heteropentameric Replication factor C (RF-C)</fullName>
    </submittedName>
</protein>
<evidence type="ECO:0000256" key="3">
    <source>
        <dbReference type="ARBA" id="ARBA00022741"/>
    </source>
</evidence>
<feature type="region of interest" description="Disordered" evidence="5">
    <location>
        <begin position="1"/>
        <end position="21"/>
    </location>
</feature>
<dbReference type="Gene3D" id="3.40.50.300">
    <property type="entry name" value="P-loop containing nucleotide triphosphate hydrolases"/>
    <property type="match status" value="1"/>
</dbReference>
<dbReference type="Proteomes" id="UP001498398">
    <property type="component" value="Unassembled WGS sequence"/>
</dbReference>
<gene>
    <name evidence="7" type="primary">RFC2</name>
    <name evidence="7" type="ORF">VKT23_003962</name>
</gene>
<reference evidence="7 8" key="1">
    <citation type="submission" date="2024-01" db="EMBL/GenBank/DDBJ databases">
        <title>A draft genome for the cacao thread blight pathogen Marasmiellus scandens.</title>
        <authorList>
            <person name="Baruah I.K."/>
            <person name="Leung J."/>
            <person name="Bukari Y."/>
            <person name="Amoako-Attah I."/>
            <person name="Meinhardt L.W."/>
            <person name="Bailey B.A."/>
            <person name="Cohen S.P."/>
        </authorList>
    </citation>
    <scope>NUCLEOTIDE SEQUENCE [LARGE SCALE GENOMIC DNA]</scope>
    <source>
        <strain evidence="7 8">GH-19</strain>
    </source>
</reference>
<dbReference type="InterPro" id="IPR013748">
    <property type="entry name" value="Rep_factorC_C"/>
</dbReference>
<dbReference type="InterPro" id="IPR027417">
    <property type="entry name" value="P-loop_NTPase"/>
</dbReference>
<dbReference type="Gene3D" id="1.10.8.60">
    <property type="match status" value="1"/>
</dbReference>
<dbReference type="Pfam" id="PF08542">
    <property type="entry name" value="Rep_fac_C"/>
    <property type="match status" value="1"/>
</dbReference>
<evidence type="ECO:0000313" key="8">
    <source>
        <dbReference type="Proteomes" id="UP001498398"/>
    </source>
</evidence>
<evidence type="ECO:0000256" key="5">
    <source>
        <dbReference type="SAM" id="MobiDB-lite"/>
    </source>
</evidence>
<dbReference type="InterPro" id="IPR050238">
    <property type="entry name" value="DNA_Rep/Repair_Clamp_Loader"/>
</dbReference>
<name>A0ABR1JUL8_9AGAR</name>
<evidence type="ECO:0000259" key="6">
    <source>
        <dbReference type="SMART" id="SM00382"/>
    </source>
</evidence>
<keyword evidence="8" id="KW-1185">Reference proteome</keyword>
<dbReference type="CDD" id="cd00009">
    <property type="entry name" value="AAA"/>
    <property type="match status" value="1"/>
</dbReference>
<comment type="similarity">
    <text evidence="1">Belongs to the activator 1 small subunits family.</text>
</comment>
<dbReference type="Pfam" id="PF21960">
    <property type="entry name" value="RCF1-5-like_lid"/>
    <property type="match status" value="1"/>
</dbReference>
<dbReference type="EMBL" id="JBANRG010000004">
    <property type="protein sequence ID" value="KAK7466898.1"/>
    <property type="molecule type" value="Genomic_DNA"/>
</dbReference>
<dbReference type="SMART" id="SM00382">
    <property type="entry name" value="AAA"/>
    <property type="match status" value="1"/>
</dbReference>
<dbReference type="InterPro" id="IPR003959">
    <property type="entry name" value="ATPase_AAA_core"/>
</dbReference>
<proteinExistence type="inferred from homology"/>
<dbReference type="InterPro" id="IPR008921">
    <property type="entry name" value="DNA_pol3_clamp-load_cplx_C"/>
</dbReference>
<evidence type="ECO:0000256" key="1">
    <source>
        <dbReference type="ARBA" id="ARBA00005378"/>
    </source>
</evidence>
<dbReference type="PANTHER" id="PTHR11669:SF20">
    <property type="entry name" value="REPLICATION FACTOR C SUBUNIT 4"/>
    <property type="match status" value="1"/>
</dbReference>
<keyword evidence="3" id="KW-0547">Nucleotide-binding</keyword>
<dbReference type="InterPro" id="IPR047854">
    <property type="entry name" value="RFC_lid"/>
</dbReference>
<dbReference type="InterPro" id="IPR003593">
    <property type="entry name" value="AAA+_ATPase"/>
</dbReference>
<dbReference type="SUPFAM" id="SSF52540">
    <property type="entry name" value="P-loop containing nucleoside triphosphate hydrolases"/>
    <property type="match status" value="1"/>
</dbReference>
<evidence type="ECO:0000256" key="2">
    <source>
        <dbReference type="ARBA" id="ARBA00022705"/>
    </source>
</evidence>
<organism evidence="7 8">
    <name type="scientific">Marasmiellus scandens</name>
    <dbReference type="NCBI Taxonomy" id="2682957"/>
    <lineage>
        <taxon>Eukaryota</taxon>
        <taxon>Fungi</taxon>
        <taxon>Dikarya</taxon>
        <taxon>Basidiomycota</taxon>
        <taxon>Agaricomycotina</taxon>
        <taxon>Agaricomycetes</taxon>
        <taxon>Agaricomycetidae</taxon>
        <taxon>Agaricales</taxon>
        <taxon>Marasmiineae</taxon>
        <taxon>Omphalotaceae</taxon>
        <taxon>Marasmiellus</taxon>
    </lineage>
</organism>
<dbReference type="PANTHER" id="PTHR11669">
    <property type="entry name" value="REPLICATION FACTOR C / DNA POLYMERASE III GAMMA-TAU SUBUNIT"/>
    <property type="match status" value="1"/>
</dbReference>
<dbReference type="CDD" id="cd18140">
    <property type="entry name" value="HLD_clamp_RFC"/>
    <property type="match status" value="1"/>
</dbReference>
<evidence type="ECO:0000313" key="7">
    <source>
        <dbReference type="EMBL" id="KAK7466898.1"/>
    </source>
</evidence>
<dbReference type="Pfam" id="PF00004">
    <property type="entry name" value="AAA"/>
    <property type="match status" value="1"/>
</dbReference>
<feature type="domain" description="AAA+ ATPase" evidence="6">
    <location>
        <begin position="57"/>
        <end position="194"/>
    </location>
</feature>
<keyword evidence="2" id="KW-0235">DNA replication</keyword>